<evidence type="ECO:0000256" key="1">
    <source>
        <dbReference type="RuleBase" id="RU003860"/>
    </source>
</evidence>
<dbReference type="Pfam" id="PF01722">
    <property type="entry name" value="BolA"/>
    <property type="match status" value="1"/>
</dbReference>
<dbReference type="Proteomes" id="UP000239469">
    <property type="component" value="Unassembled WGS sequence"/>
</dbReference>
<evidence type="ECO:0000313" key="5">
    <source>
        <dbReference type="Proteomes" id="UP001224516"/>
    </source>
</evidence>
<evidence type="ECO:0000313" key="2">
    <source>
        <dbReference type="EMBL" id="MEJ8674264.1"/>
    </source>
</evidence>
<dbReference type="Proteomes" id="UP001224516">
    <property type="component" value="Unassembled WGS sequence"/>
</dbReference>
<dbReference type="GO" id="GO:0016226">
    <property type="term" value="P:iron-sulfur cluster assembly"/>
    <property type="evidence" value="ECO:0007669"/>
    <property type="project" value="TreeGrafter"/>
</dbReference>
<reference evidence="3 4" key="1">
    <citation type="submission" date="2017-01" db="EMBL/GenBank/DDBJ databases">
        <title>New insights into the genetic diversity of Chromobacterium isolated from tropical freshwater lake.</title>
        <authorList>
            <person name="Santos A.B."/>
            <person name="Nascimento A.M."/>
            <person name="Da Silva P.C."/>
        </authorList>
    </citation>
    <scope>NUCLEOTIDE SEQUENCE [LARGE SCALE GENOMIC DNA]</scope>
    <source>
        <strain evidence="3 4">56AF</strain>
    </source>
</reference>
<dbReference type="AlphaFoldDB" id="A0A1S1XE41"/>
<comment type="similarity">
    <text evidence="1">Belongs to the BolA/IbaG family.</text>
</comment>
<proteinExistence type="inferred from homology"/>
<name>A0A1S1XE41_9NEIS</name>
<evidence type="ECO:0000313" key="4">
    <source>
        <dbReference type="Proteomes" id="UP000239469"/>
    </source>
</evidence>
<dbReference type="InterPro" id="IPR002634">
    <property type="entry name" value="BolA"/>
</dbReference>
<dbReference type="Gene3D" id="3.30.300.90">
    <property type="entry name" value="BolA-like"/>
    <property type="match status" value="1"/>
</dbReference>
<comment type="caution">
    <text evidence="3">The sequence shown here is derived from an EMBL/GenBank/DDBJ whole genome shotgun (WGS) entry which is preliminary data.</text>
</comment>
<protein>
    <submittedName>
        <fullName evidence="2">BolA family protein</fullName>
    </submittedName>
    <submittedName>
        <fullName evidence="3">BolA family transcriptional regulator</fullName>
    </submittedName>
</protein>
<dbReference type="EMBL" id="MTBD01000026">
    <property type="protein sequence ID" value="PRP70426.1"/>
    <property type="molecule type" value="Genomic_DNA"/>
</dbReference>
<gene>
    <name evidence="3" type="ORF">BUE93_12305</name>
    <name evidence="2" type="ORF">QCL97_005965</name>
</gene>
<sequence length="88" mass="9439">MSDTVQLLETALQALAPEHLDIQDDSALHAGHAGAKGGGGHYTLTIVSARFAGLGRVQRHRLIYQTLGELMTSRVHALAIRALTPEEL</sequence>
<dbReference type="SUPFAM" id="SSF82657">
    <property type="entry name" value="BolA-like"/>
    <property type="match status" value="1"/>
</dbReference>
<dbReference type="RefSeq" id="WP_043622692.1">
    <property type="nucleotide sequence ID" value="NZ_CAWMOE010000002.1"/>
</dbReference>
<organism evidence="3 4">
    <name type="scientific">Chromobacterium amazonense</name>
    <dbReference type="NCBI Taxonomy" id="1382803"/>
    <lineage>
        <taxon>Bacteria</taxon>
        <taxon>Pseudomonadati</taxon>
        <taxon>Pseudomonadota</taxon>
        <taxon>Betaproteobacteria</taxon>
        <taxon>Neisseriales</taxon>
        <taxon>Chromobacteriaceae</taxon>
        <taxon>Chromobacterium</taxon>
    </lineage>
</organism>
<dbReference type="PANTHER" id="PTHR46230:SF7">
    <property type="entry name" value="BOLA-LIKE PROTEIN 1"/>
    <property type="match status" value="1"/>
</dbReference>
<accession>A0A1S1XE41</accession>
<dbReference type="PANTHER" id="PTHR46230">
    <property type="match status" value="1"/>
</dbReference>
<keyword evidence="5" id="KW-1185">Reference proteome</keyword>
<evidence type="ECO:0000313" key="3">
    <source>
        <dbReference type="EMBL" id="PRP70426.1"/>
    </source>
</evidence>
<dbReference type="EMBL" id="JAVFJF020000008">
    <property type="protein sequence ID" value="MEJ8674264.1"/>
    <property type="molecule type" value="Genomic_DNA"/>
</dbReference>
<dbReference type="OrthoDB" id="5296536at2"/>
<dbReference type="PIRSF" id="PIRSF003113">
    <property type="entry name" value="BolA"/>
    <property type="match status" value="1"/>
</dbReference>
<reference evidence="2 5" key="2">
    <citation type="submission" date="2023-12" db="EMBL/GenBank/DDBJ databases">
        <title>Evaluation and characterization of a potential secondary metabolite violacein from indigenous Chromobacterium amazonense SAM215.</title>
        <authorList>
            <person name="Tarafdar M.R."/>
            <person name="Abedin S.M."/>
            <person name="Atiqua A."/>
            <person name="Saha A."/>
            <person name="Khan S.N."/>
        </authorList>
    </citation>
    <scope>NUCLEOTIDE SEQUENCE [LARGE SCALE GENOMIC DNA]</scope>
    <source>
        <strain evidence="2 5">SAM215</strain>
    </source>
</reference>
<dbReference type="InterPro" id="IPR036065">
    <property type="entry name" value="BolA-like_sf"/>
</dbReference>